<sequence>MERAKRFVVVQTPDCFFILSSYDYQSFQKVWGYVDVVGGFPTQKQARKYVQNRLRQGKIQLDTEGYAVYRDDRGNLKYIELKAVQDLRERFGWFPIEGKFLSEKEALSYIIHAQTSMDPPCLPHTS</sequence>
<proteinExistence type="predicted"/>
<dbReference type="AlphaFoldDB" id="A0A0A2VBT3"/>
<dbReference type="RefSeq" id="WP_036783962.1">
    <property type="nucleotide sequence ID" value="NZ_AVBG01000008.1"/>
</dbReference>
<comment type="caution">
    <text evidence="1">The sequence shown here is derived from an EMBL/GenBank/DDBJ whole genome shotgun (WGS) entry which is preliminary data.</text>
</comment>
<dbReference type="EMBL" id="AVBG01000008">
    <property type="protein sequence ID" value="KGP91130.1"/>
    <property type="molecule type" value="Genomic_DNA"/>
</dbReference>
<protein>
    <submittedName>
        <fullName evidence="1">Uncharacterized protein</fullName>
    </submittedName>
</protein>
<keyword evidence="2" id="KW-1185">Reference proteome</keyword>
<accession>A0A0A2VBT3</accession>
<gene>
    <name evidence="1" type="ORF">N780_17140</name>
</gene>
<organism evidence="1 2">
    <name type="scientific">Pontibacillus chungwhensis BH030062</name>
    <dbReference type="NCBI Taxonomy" id="1385513"/>
    <lineage>
        <taxon>Bacteria</taxon>
        <taxon>Bacillati</taxon>
        <taxon>Bacillota</taxon>
        <taxon>Bacilli</taxon>
        <taxon>Bacillales</taxon>
        <taxon>Bacillaceae</taxon>
        <taxon>Pontibacillus</taxon>
    </lineage>
</organism>
<dbReference type="Proteomes" id="UP000030153">
    <property type="component" value="Unassembled WGS sequence"/>
</dbReference>
<dbReference type="STRING" id="1385513.N780_17140"/>
<evidence type="ECO:0000313" key="2">
    <source>
        <dbReference type="Proteomes" id="UP000030153"/>
    </source>
</evidence>
<evidence type="ECO:0000313" key="1">
    <source>
        <dbReference type="EMBL" id="KGP91130.1"/>
    </source>
</evidence>
<name>A0A0A2VBT3_9BACI</name>
<reference evidence="1 2" key="1">
    <citation type="submission" date="2013-08" db="EMBL/GenBank/DDBJ databases">
        <title>Genome of Pontibacillus chungwhensis.</title>
        <authorList>
            <person name="Wang Q."/>
            <person name="Wang G."/>
        </authorList>
    </citation>
    <scope>NUCLEOTIDE SEQUENCE [LARGE SCALE GENOMIC DNA]</scope>
    <source>
        <strain evidence="1 2">BH030062</strain>
    </source>
</reference>